<sequence length="61" mass="6972">MDYLNNYHWLWYGIGFVCIPRTTIMIMLSLHFPNFIPLPLMILGWIFGILADGSGGNNGKK</sequence>
<dbReference type="AlphaFoldDB" id="A0A0F9HMS7"/>
<keyword evidence="1" id="KW-0812">Transmembrane</keyword>
<dbReference type="EMBL" id="LAZR01022108">
    <property type="protein sequence ID" value="KKL83010.1"/>
    <property type="molecule type" value="Genomic_DNA"/>
</dbReference>
<evidence type="ECO:0000313" key="2">
    <source>
        <dbReference type="EMBL" id="KKL83010.1"/>
    </source>
</evidence>
<name>A0A0F9HMS7_9ZZZZ</name>
<feature type="transmembrane region" description="Helical" evidence="1">
    <location>
        <begin position="9"/>
        <end position="30"/>
    </location>
</feature>
<evidence type="ECO:0000256" key="1">
    <source>
        <dbReference type="SAM" id="Phobius"/>
    </source>
</evidence>
<keyword evidence="1" id="KW-1133">Transmembrane helix</keyword>
<reference evidence="2" key="1">
    <citation type="journal article" date="2015" name="Nature">
        <title>Complex archaea that bridge the gap between prokaryotes and eukaryotes.</title>
        <authorList>
            <person name="Spang A."/>
            <person name="Saw J.H."/>
            <person name="Jorgensen S.L."/>
            <person name="Zaremba-Niedzwiedzka K."/>
            <person name="Martijn J."/>
            <person name="Lind A.E."/>
            <person name="van Eijk R."/>
            <person name="Schleper C."/>
            <person name="Guy L."/>
            <person name="Ettema T.J."/>
        </authorList>
    </citation>
    <scope>NUCLEOTIDE SEQUENCE</scope>
</reference>
<organism evidence="2">
    <name type="scientific">marine sediment metagenome</name>
    <dbReference type="NCBI Taxonomy" id="412755"/>
    <lineage>
        <taxon>unclassified sequences</taxon>
        <taxon>metagenomes</taxon>
        <taxon>ecological metagenomes</taxon>
    </lineage>
</organism>
<proteinExistence type="predicted"/>
<comment type="caution">
    <text evidence="2">The sequence shown here is derived from an EMBL/GenBank/DDBJ whole genome shotgun (WGS) entry which is preliminary data.</text>
</comment>
<keyword evidence="1" id="KW-0472">Membrane</keyword>
<gene>
    <name evidence="2" type="ORF">LCGC14_1979030</name>
</gene>
<feature type="transmembrane region" description="Helical" evidence="1">
    <location>
        <begin position="36"/>
        <end position="55"/>
    </location>
</feature>
<accession>A0A0F9HMS7</accession>
<protein>
    <submittedName>
        <fullName evidence="2">Uncharacterized protein</fullName>
    </submittedName>
</protein>